<keyword evidence="8" id="KW-1185">Reference proteome</keyword>
<keyword evidence="5" id="KW-0503">Monooxygenase</keyword>
<dbReference type="PANTHER" id="PTHR13789">
    <property type="entry name" value="MONOOXYGENASE"/>
    <property type="match status" value="1"/>
</dbReference>
<sequence length="244" mass="26773">MSTTESYPRPLKITIVGAGIGGLTAAAALRIEGHEIFETPSMNKEIGASITLADNALRVLNYLGFDIEHLKAGDYLGVAWFDSKGGEDWNLLVTKEEPVRAFEDFDAQFTALFALVDGPVHLWQIRSLLPLPTWINGRAALIGDAAHATFPTIGQGAAMSIEDGVTIACLLPLGTTREQIPGRLYTYQTLRKERGEFVVRESLEQVTIPSKRGLYSRSPEMQVFIVNHDAVRVARENLAVHVTI</sequence>
<evidence type="ECO:0000256" key="4">
    <source>
        <dbReference type="ARBA" id="ARBA00023002"/>
    </source>
</evidence>
<evidence type="ECO:0000256" key="2">
    <source>
        <dbReference type="ARBA" id="ARBA00022630"/>
    </source>
</evidence>
<dbReference type="InterPro" id="IPR050493">
    <property type="entry name" value="FAD-dep_Monooxygenase_BioMet"/>
</dbReference>
<dbReference type="Gene3D" id="3.30.9.10">
    <property type="entry name" value="D-Amino Acid Oxidase, subunit A, domain 2"/>
    <property type="match status" value="1"/>
</dbReference>
<comment type="caution">
    <text evidence="7">The sequence shown here is derived from an EMBL/GenBank/DDBJ whole genome shotgun (WGS) entry which is preliminary data.</text>
</comment>
<evidence type="ECO:0000259" key="6">
    <source>
        <dbReference type="Pfam" id="PF01494"/>
    </source>
</evidence>
<keyword evidence="4" id="KW-0560">Oxidoreductase</keyword>
<organism evidence="7 8">
    <name type="scientific">Mycena maculata</name>
    <dbReference type="NCBI Taxonomy" id="230809"/>
    <lineage>
        <taxon>Eukaryota</taxon>
        <taxon>Fungi</taxon>
        <taxon>Dikarya</taxon>
        <taxon>Basidiomycota</taxon>
        <taxon>Agaricomycotina</taxon>
        <taxon>Agaricomycetes</taxon>
        <taxon>Agaricomycetidae</taxon>
        <taxon>Agaricales</taxon>
        <taxon>Marasmiineae</taxon>
        <taxon>Mycenaceae</taxon>
        <taxon>Mycena</taxon>
    </lineage>
</organism>
<dbReference type="GO" id="GO:0004497">
    <property type="term" value="F:monooxygenase activity"/>
    <property type="evidence" value="ECO:0007669"/>
    <property type="project" value="UniProtKB-KW"/>
</dbReference>
<dbReference type="SUPFAM" id="SSF51905">
    <property type="entry name" value="FAD/NAD(P)-binding domain"/>
    <property type="match status" value="1"/>
</dbReference>
<dbReference type="GO" id="GO:0071949">
    <property type="term" value="F:FAD binding"/>
    <property type="evidence" value="ECO:0007669"/>
    <property type="project" value="InterPro"/>
</dbReference>
<comment type="similarity">
    <text evidence="1">Belongs to the paxM FAD-dependent monooxygenase family.</text>
</comment>
<dbReference type="Pfam" id="PF01494">
    <property type="entry name" value="FAD_binding_3"/>
    <property type="match status" value="1"/>
</dbReference>
<gene>
    <name evidence="7" type="ORF">DFH07DRAFT_971508</name>
</gene>
<dbReference type="Gene3D" id="3.50.50.60">
    <property type="entry name" value="FAD/NAD(P)-binding domain"/>
    <property type="match status" value="2"/>
</dbReference>
<keyword evidence="3" id="KW-0274">FAD</keyword>
<dbReference type="InterPro" id="IPR036188">
    <property type="entry name" value="FAD/NAD-bd_sf"/>
</dbReference>
<evidence type="ECO:0000256" key="5">
    <source>
        <dbReference type="ARBA" id="ARBA00023033"/>
    </source>
</evidence>
<reference evidence="7" key="1">
    <citation type="submission" date="2023-03" db="EMBL/GenBank/DDBJ databases">
        <title>Massive genome expansion in bonnet fungi (Mycena s.s.) driven by repeated elements and novel gene families across ecological guilds.</title>
        <authorList>
            <consortium name="Lawrence Berkeley National Laboratory"/>
            <person name="Harder C.B."/>
            <person name="Miyauchi S."/>
            <person name="Viragh M."/>
            <person name="Kuo A."/>
            <person name="Thoen E."/>
            <person name="Andreopoulos B."/>
            <person name="Lu D."/>
            <person name="Skrede I."/>
            <person name="Drula E."/>
            <person name="Henrissat B."/>
            <person name="Morin E."/>
            <person name="Kohler A."/>
            <person name="Barry K."/>
            <person name="LaButti K."/>
            <person name="Morin E."/>
            <person name="Salamov A."/>
            <person name="Lipzen A."/>
            <person name="Mereny Z."/>
            <person name="Hegedus B."/>
            <person name="Baldrian P."/>
            <person name="Stursova M."/>
            <person name="Weitz H."/>
            <person name="Taylor A."/>
            <person name="Grigoriev I.V."/>
            <person name="Nagy L.G."/>
            <person name="Martin F."/>
            <person name="Kauserud H."/>
        </authorList>
    </citation>
    <scope>NUCLEOTIDE SEQUENCE</scope>
    <source>
        <strain evidence="7">CBHHK188m</strain>
    </source>
</reference>
<evidence type="ECO:0000313" key="8">
    <source>
        <dbReference type="Proteomes" id="UP001215280"/>
    </source>
</evidence>
<dbReference type="EMBL" id="JARJLG010000246">
    <property type="protein sequence ID" value="KAJ7723495.1"/>
    <property type="molecule type" value="Genomic_DNA"/>
</dbReference>
<dbReference type="AlphaFoldDB" id="A0AAD7MLU7"/>
<dbReference type="Proteomes" id="UP001215280">
    <property type="component" value="Unassembled WGS sequence"/>
</dbReference>
<protein>
    <recommendedName>
        <fullName evidence="6">FAD-binding domain-containing protein</fullName>
    </recommendedName>
</protein>
<evidence type="ECO:0000256" key="1">
    <source>
        <dbReference type="ARBA" id="ARBA00007992"/>
    </source>
</evidence>
<proteinExistence type="inferred from homology"/>
<feature type="domain" description="FAD-binding" evidence="6">
    <location>
        <begin position="133"/>
        <end position="201"/>
    </location>
</feature>
<dbReference type="InterPro" id="IPR002938">
    <property type="entry name" value="FAD-bd"/>
</dbReference>
<evidence type="ECO:0000313" key="7">
    <source>
        <dbReference type="EMBL" id="KAJ7723495.1"/>
    </source>
</evidence>
<accession>A0AAD7MLU7</accession>
<name>A0AAD7MLU7_9AGAR</name>
<evidence type="ECO:0000256" key="3">
    <source>
        <dbReference type="ARBA" id="ARBA00022827"/>
    </source>
</evidence>
<keyword evidence="2" id="KW-0285">Flavoprotein</keyword>
<dbReference type="PANTHER" id="PTHR13789:SF147">
    <property type="entry name" value="PUTATIVE (AFU_ORTHOLOGUE AFUA_2G01950)-RELATED"/>
    <property type="match status" value="1"/>
</dbReference>